<dbReference type="Proteomes" id="UP000515312">
    <property type="component" value="Chromosome"/>
</dbReference>
<gene>
    <name evidence="3" type="ORF">H7849_05590</name>
</gene>
<keyword evidence="4" id="KW-1185">Reference proteome</keyword>
<keyword evidence="3" id="KW-0378">Hydrolase</keyword>
<keyword evidence="3" id="KW-0645">Protease</keyword>
<protein>
    <submittedName>
        <fullName evidence="3">Carboxypeptidase regulatory-like domain-containing protein</fullName>
    </submittedName>
</protein>
<keyword evidence="2" id="KW-0732">Signal</keyword>
<dbReference type="AlphaFoldDB" id="A0A7G8BLK3"/>
<feature type="signal peptide" evidence="2">
    <location>
        <begin position="1"/>
        <end position="31"/>
    </location>
</feature>
<sequence>MFHIARASTPMVLASSILLTFANLAGSTAHAQESSNSSARDSLPNAPQPAQVTSQSGEKGSTQTATGNISGTVLDTRGDVLQGAKVTLAGQSGSLVRTVESGSDGQFAFASLPPSAYRITVTAPGMNRFTSTQILLHAGEFRLVPAITLSVSGGSTSVTVTANKVELAQEQVQIAVQQRVAGVIPNFYSTYDWNAPPMGAKQKFHLSLRSIIDPVSFLTVAAIAGAEQYQNDFPDYGGGIEGYGKRYGAALANHVSADLLGRAVYPSIFHQDPRYFYKGKGSFSSRALYAMSAAVMARTDDGRWRPNYSNVLGNFSAGAISNLYYPASDRGASLVLLNGLADTGADAVANLIREFLLKGITTHVPTGANGQP</sequence>
<dbReference type="GO" id="GO:0004180">
    <property type="term" value="F:carboxypeptidase activity"/>
    <property type="evidence" value="ECO:0007669"/>
    <property type="project" value="UniProtKB-KW"/>
</dbReference>
<keyword evidence="3" id="KW-0121">Carboxypeptidase</keyword>
<dbReference type="Pfam" id="PF13620">
    <property type="entry name" value="CarboxypepD_reg"/>
    <property type="match status" value="1"/>
</dbReference>
<proteinExistence type="predicted"/>
<dbReference type="InterPro" id="IPR008969">
    <property type="entry name" value="CarboxyPept-like_regulatory"/>
</dbReference>
<evidence type="ECO:0000256" key="1">
    <source>
        <dbReference type="SAM" id="MobiDB-lite"/>
    </source>
</evidence>
<dbReference type="SUPFAM" id="SSF49464">
    <property type="entry name" value="Carboxypeptidase regulatory domain-like"/>
    <property type="match status" value="1"/>
</dbReference>
<accession>A0A7G8BLK3</accession>
<dbReference type="RefSeq" id="WP_186744839.1">
    <property type="nucleotide sequence ID" value="NZ_CP060394.1"/>
</dbReference>
<feature type="chain" id="PRO_5028813377" evidence="2">
    <location>
        <begin position="32"/>
        <end position="372"/>
    </location>
</feature>
<feature type="region of interest" description="Disordered" evidence="1">
    <location>
        <begin position="32"/>
        <end position="72"/>
    </location>
</feature>
<dbReference type="Gene3D" id="2.60.40.1120">
    <property type="entry name" value="Carboxypeptidase-like, regulatory domain"/>
    <property type="match status" value="1"/>
</dbReference>
<reference evidence="3 4" key="1">
    <citation type="submission" date="2020-08" db="EMBL/GenBank/DDBJ databases">
        <title>Edaphobacter telluris sp. nov. and Acidobacterium dinghuensis sp. nov., two acidobacteria isolated from forest soil.</title>
        <authorList>
            <person name="Fu J."/>
            <person name="Qiu L."/>
        </authorList>
    </citation>
    <scope>NUCLEOTIDE SEQUENCE [LARGE SCALE GENOMIC DNA]</scope>
    <source>
        <strain evidence="3">4Y35</strain>
    </source>
</reference>
<name>A0A7G8BLK3_9BACT</name>
<evidence type="ECO:0000256" key="2">
    <source>
        <dbReference type="SAM" id="SignalP"/>
    </source>
</evidence>
<feature type="compositionally biased region" description="Polar residues" evidence="1">
    <location>
        <begin position="48"/>
        <end position="72"/>
    </location>
</feature>
<evidence type="ECO:0000313" key="3">
    <source>
        <dbReference type="EMBL" id="QNI33423.1"/>
    </source>
</evidence>
<dbReference type="EMBL" id="CP060394">
    <property type="protein sequence ID" value="QNI33423.1"/>
    <property type="molecule type" value="Genomic_DNA"/>
</dbReference>
<organism evidence="3 4">
    <name type="scientific">Alloacidobacterium dinghuense</name>
    <dbReference type="NCBI Taxonomy" id="2763107"/>
    <lineage>
        <taxon>Bacteria</taxon>
        <taxon>Pseudomonadati</taxon>
        <taxon>Acidobacteriota</taxon>
        <taxon>Terriglobia</taxon>
        <taxon>Terriglobales</taxon>
        <taxon>Acidobacteriaceae</taxon>
        <taxon>Alloacidobacterium</taxon>
    </lineage>
</organism>
<dbReference type="KEGG" id="adin:H7849_05590"/>
<evidence type="ECO:0000313" key="4">
    <source>
        <dbReference type="Proteomes" id="UP000515312"/>
    </source>
</evidence>